<dbReference type="NCBIfam" id="NF041551">
    <property type="entry name" value="YlcI_YnfO_N"/>
    <property type="match status" value="1"/>
</dbReference>
<dbReference type="AlphaFoldDB" id="A0A139WZP6"/>
<name>A0A139WZP6_9CYAN</name>
<gene>
    <name evidence="1" type="ORF">WA1_05380</name>
</gene>
<evidence type="ECO:0000313" key="2">
    <source>
        <dbReference type="Proteomes" id="UP000076925"/>
    </source>
</evidence>
<reference evidence="1 2" key="1">
    <citation type="journal article" date="2013" name="Genome Biol. Evol.">
        <title>Genomes of Stigonematalean cyanobacteria (subsection V) and the evolution of oxygenic photosynthesis from prokaryotes to plastids.</title>
        <authorList>
            <person name="Dagan T."/>
            <person name="Roettger M."/>
            <person name="Stucken K."/>
            <person name="Landan G."/>
            <person name="Koch R."/>
            <person name="Major P."/>
            <person name="Gould S.B."/>
            <person name="Goremykin V.V."/>
            <person name="Rippka R."/>
            <person name="Tandeau de Marsac N."/>
            <person name="Gugger M."/>
            <person name="Lockhart P.J."/>
            <person name="Allen J.F."/>
            <person name="Brune I."/>
            <person name="Maus I."/>
            <person name="Puhler A."/>
            <person name="Martin W.F."/>
        </authorList>
    </citation>
    <scope>NUCLEOTIDE SEQUENCE [LARGE SCALE GENOMIC DNA]</scope>
    <source>
        <strain evidence="1 2">PCC 7110</strain>
    </source>
</reference>
<dbReference type="Proteomes" id="UP000076925">
    <property type="component" value="Unassembled WGS sequence"/>
</dbReference>
<dbReference type="RefSeq" id="WP_017743071.1">
    <property type="nucleotide sequence ID" value="NZ_KQ976354.1"/>
</dbReference>
<dbReference type="STRING" id="128403.WA1_05380"/>
<dbReference type="EMBL" id="ANNX02000045">
    <property type="protein sequence ID" value="KYC37927.1"/>
    <property type="molecule type" value="Genomic_DNA"/>
</dbReference>
<proteinExistence type="predicted"/>
<dbReference type="OrthoDB" id="426748at2"/>
<organism evidence="1 2">
    <name type="scientific">Scytonema hofmannii PCC 7110</name>
    <dbReference type="NCBI Taxonomy" id="128403"/>
    <lineage>
        <taxon>Bacteria</taxon>
        <taxon>Bacillati</taxon>
        <taxon>Cyanobacteriota</taxon>
        <taxon>Cyanophyceae</taxon>
        <taxon>Nostocales</taxon>
        <taxon>Scytonemataceae</taxon>
        <taxon>Scytonema</taxon>
    </lineage>
</organism>
<evidence type="ECO:0008006" key="3">
    <source>
        <dbReference type="Google" id="ProtNLM"/>
    </source>
</evidence>
<protein>
    <recommendedName>
        <fullName evidence="3">CopG family transcriptional regulator</fullName>
    </recommendedName>
</protein>
<accession>A0A139WZP6</accession>
<evidence type="ECO:0000313" key="1">
    <source>
        <dbReference type="EMBL" id="KYC37927.1"/>
    </source>
</evidence>
<keyword evidence="2" id="KW-1185">Reference proteome</keyword>
<sequence>MEREAVTIRIPADLLEQAKQFREGSESFNEMVVEALACEVRRRRALAAHQRIVARSAEVEAKTGIQSSSVDLIRQLRAGEGRRD</sequence>
<comment type="caution">
    <text evidence="1">The sequence shown here is derived from an EMBL/GenBank/DDBJ whole genome shotgun (WGS) entry which is preliminary data.</text>
</comment>